<dbReference type="Proteomes" id="UP000824469">
    <property type="component" value="Unassembled WGS sequence"/>
</dbReference>
<feature type="compositionally biased region" description="Polar residues" evidence="1">
    <location>
        <begin position="38"/>
        <end position="48"/>
    </location>
</feature>
<protein>
    <submittedName>
        <fullName evidence="2">Uncharacterized protein</fullName>
    </submittedName>
</protein>
<accession>A0AA38KWJ9</accession>
<feature type="non-terminal residue" evidence="2">
    <location>
        <position position="1"/>
    </location>
</feature>
<name>A0AA38KWJ9_TAXCH</name>
<dbReference type="EMBL" id="JAHRHJ020000007">
    <property type="protein sequence ID" value="KAH9309381.1"/>
    <property type="molecule type" value="Genomic_DNA"/>
</dbReference>
<dbReference type="AlphaFoldDB" id="A0AA38KWJ9"/>
<feature type="compositionally biased region" description="Basic and acidic residues" evidence="1">
    <location>
        <begin position="79"/>
        <end position="88"/>
    </location>
</feature>
<sequence>GPWKSMTEFRQSLRQGKIPTSFKTAYVLRQLENNSTECYSDSDISTVGNEDIEEEKQPWTHEDNDDGQSLHQFRPLFDGLRRDPQPRK</sequence>
<proteinExistence type="predicted"/>
<comment type="caution">
    <text evidence="2">The sequence shown here is derived from an EMBL/GenBank/DDBJ whole genome shotgun (WGS) entry which is preliminary data.</text>
</comment>
<evidence type="ECO:0000256" key="1">
    <source>
        <dbReference type="SAM" id="MobiDB-lite"/>
    </source>
</evidence>
<evidence type="ECO:0000313" key="3">
    <source>
        <dbReference type="Proteomes" id="UP000824469"/>
    </source>
</evidence>
<feature type="region of interest" description="Disordered" evidence="1">
    <location>
        <begin position="38"/>
        <end position="88"/>
    </location>
</feature>
<gene>
    <name evidence="2" type="ORF">KI387_037292</name>
</gene>
<evidence type="ECO:0000313" key="2">
    <source>
        <dbReference type="EMBL" id="KAH9309381.1"/>
    </source>
</evidence>
<keyword evidence="3" id="KW-1185">Reference proteome</keyword>
<organism evidence="2 3">
    <name type="scientific">Taxus chinensis</name>
    <name type="common">Chinese yew</name>
    <name type="synonym">Taxus wallichiana var. chinensis</name>
    <dbReference type="NCBI Taxonomy" id="29808"/>
    <lineage>
        <taxon>Eukaryota</taxon>
        <taxon>Viridiplantae</taxon>
        <taxon>Streptophyta</taxon>
        <taxon>Embryophyta</taxon>
        <taxon>Tracheophyta</taxon>
        <taxon>Spermatophyta</taxon>
        <taxon>Pinopsida</taxon>
        <taxon>Pinidae</taxon>
        <taxon>Conifers II</taxon>
        <taxon>Cupressales</taxon>
        <taxon>Taxaceae</taxon>
        <taxon>Taxus</taxon>
    </lineage>
</organism>
<reference evidence="2 3" key="1">
    <citation type="journal article" date="2021" name="Nat. Plants">
        <title>The Taxus genome provides insights into paclitaxel biosynthesis.</title>
        <authorList>
            <person name="Xiong X."/>
            <person name="Gou J."/>
            <person name="Liao Q."/>
            <person name="Li Y."/>
            <person name="Zhou Q."/>
            <person name="Bi G."/>
            <person name="Li C."/>
            <person name="Du R."/>
            <person name="Wang X."/>
            <person name="Sun T."/>
            <person name="Guo L."/>
            <person name="Liang H."/>
            <person name="Lu P."/>
            <person name="Wu Y."/>
            <person name="Zhang Z."/>
            <person name="Ro D.K."/>
            <person name="Shang Y."/>
            <person name="Huang S."/>
            <person name="Yan J."/>
        </authorList>
    </citation>
    <scope>NUCLEOTIDE SEQUENCE [LARGE SCALE GENOMIC DNA]</scope>
    <source>
        <strain evidence="2">Ta-2019</strain>
    </source>
</reference>